<sequence length="303" mass="35486">MWFLFWTSLAQAAPQLVAEMALGYDDNPQQLIRPEGSTFCFYRLTAEYDRLLADGSAGFYGSAQWQDFWRLDDRHQALLGARLRQPLWSNGAELMLFSELVQQADGLVAEEDYWAGRAGLTLSRVWGLRWYGHLQLGYQERWYRDSSARQHDGHVSGQRELKPEPSGQGDQPVTSRVSRRQDDQWQLTALLEYRFSAFWRQHVQLQLADNASNWRRERYTEWALSYLLHAELGRCQLELWLERAWRDLVKASERQDGLGAELAWPLGRSWDLVVSWRLEQVESPVAEDCYRLRVSQCGLRCFF</sequence>
<dbReference type="Proteomes" id="UP000243205">
    <property type="component" value="Unassembled WGS sequence"/>
</dbReference>
<evidence type="ECO:0000256" key="1">
    <source>
        <dbReference type="SAM" id="MobiDB-lite"/>
    </source>
</evidence>
<gene>
    <name evidence="2" type="ORF">SAMN05661003_11829</name>
</gene>
<dbReference type="EMBL" id="FNAQ01000018">
    <property type="protein sequence ID" value="SDE59699.1"/>
    <property type="molecule type" value="Genomic_DNA"/>
</dbReference>
<feature type="compositionally biased region" description="Basic and acidic residues" evidence="1">
    <location>
        <begin position="153"/>
        <end position="163"/>
    </location>
</feature>
<dbReference type="AlphaFoldDB" id="A0A1G7E7U2"/>
<evidence type="ECO:0008006" key="4">
    <source>
        <dbReference type="Google" id="ProtNLM"/>
    </source>
</evidence>
<organism evidence="2 3">
    <name type="scientific">Desulfuromonas thiophila</name>
    <dbReference type="NCBI Taxonomy" id="57664"/>
    <lineage>
        <taxon>Bacteria</taxon>
        <taxon>Pseudomonadati</taxon>
        <taxon>Thermodesulfobacteriota</taxon>
        <taxon>Desulfuromonadia</taxon>
        <taxon>Desulfuromonadales</taxon>
        <taxon>Desulfuromonadaceae</taxon>
        <taxon>Desulfuromonas</taxon>
    </lineage>
</organism>
<accession>A0A1G7E7U2</accession>
<dbReference type="STRING" id="57664.SAMN05661003_11829"/>
<keyword evidence="3" id="KW-1185">Reference proteome</keyword>
<reference evidence="3" key="1">
    <citation type="submission" date="2016-10" db="EMBL/GenBank/DDBJ databases">
        <authorList>
            <person name="Varghese N."/>
            <person name="Submissions S."/>
        </authorList>
    </citation>
    <scope>NUCLEOTIDE SEQUENCE [LARGE SCALE GENOMIC DNA]</scope>
    <source>
        <strain evidence="3">DSM 8987</strain>
    </source>
</reference>
<proteinExistence type="predicted"/>
<evidence type="ECO:0000313" key="3">
    <source>
        <dbReference type="Proteomes" id="UP000243205"/>
    </source>
</evidence>
<evidence type="ECO:0000313" key="2">
    <source>
        <dbReference type="EMBL" id="SDE59699.1"/>
    </source>
</evidence>
<feature type="region of interest" description="Disordered" evidence="1">
    <location>
        <begin position="153"/>
        <end position="180"/>
    </location>
</feature>
<name>A0A1G7E7U2_9BACT</name>
<protein>
    <recommendedName>
        <fullName evidence="4">DUF560 domain-containing protein</fullName>
    </recommendedName>
</protein>